<name>A0A9Q9ID99_9ACTN</name>
<dbReference type="PROSITE" id="PS50110">
    <property type="entry name" value="RESPONSE_REGULATORY"/>
    <property type="match status" value="1"/>
</dbReference>
<dbReference type="SMART" id="SM00448">
    <property type="entry name" value="REC"/>
    <property type="match status" value="1"/>
</dbReference>
<dbReference type="RefSeq" id="WP_033358734.1">
    <property type="nucleotide sequence ID" value="NZ_CP073767.1"/>
</dbReference>
<dbReference type="PANTHER" id="PTHR44520:SF1">
    <property type="entry name" value="TWO-COMPONENT SYSTEM REGULATORY PROTEIN"/>
    <property type="match status" value="1"/>
</dbReference>
<dbReference type="GO" id="GO:0000160">
    <property type="term" value="P:phosphorelay signal transduction system"/>
    <property type="evidence" value="ECO:0007669"/>
    <property type="project" value="InterPro"/>
</dbReference>
<accession>A0A9Q9ID99</accession>
<evidence type="ECO:0000256" key="1">
    <source>
        <dbReference type="PROSITE-ProRule" id="PRU00169"/>
    </source>
</evidence>
<organism evidence="3 4">
    <name type="scientific">Dactylosporangium aurantiacum</name>
    <dbReference type="NCBI Taxonomy" id="35754"/>
    <lineage>
        <taxon>Bacteria</taxon>
        <taxon>Bacillati</taxon>
        <taxon>Actinomycetota</taxon>
        <taxon>Actinomycetes</taxon>
        <taxon>Micromonosporales</taxon>
        <taxon>Micromonosporaceae</taxon>
        <taxon>Dactylosporangium</taxon>
    </lineage>
</organism>
<dbReference type="InterPro" id="IPR001789">
    <property type="entry name" value="Sig_transdc_resp-reg_receiver"/>
</dbReference>
<sequence length="146" mass="16089">MNDGVILLVEDNPDDVTFTLRAFTKNNIRNRVVVASDGAAAIDLLHPSDGGAPLRPALILLDMKLPRYDGLEVLRRIRADPVTQPLPVVVLTTSSEERDIVESYRLGANSYVRKPVVFADFVDAANILGRYWLVVNEPVPARPGSR</sequence>
<proteinExistence type="predicted"/>
<dbReference type="AlphaFoldDB" id="A0A9Q9ID99"/>
<keyword evidence="1" id="KW-0597">Phosphoprotein</keyword>
<evidence type="ECO:0000313" key="3">
    <source>
        <dbReference type="EMBL" id="UWZ51922.1"/>
    </source>
</evidence>
<feature type="modified residue" description="4-aspartylphosphate" evidence="1">
    <location>
        <position position="62"/>
    </location>
</feature>
<dbReference type="CDD" id="cd17557">
    <property type="entry name" value="REC_Rcp-like"/>
    <property type="match status" value="1"/>
</dbReference>
<dbReference type="OrthoDB" id="9793549at2"/>
<dbReference type="Gene3D" id="3.40.50.2300">
    <property type="match status" value="1"/>
</dbReference>
<dbReference type="Proteomes" id="UP001058003">
    <property type="component" value="Chromosome"/>
</dbReference>
<dbReference type="InterPro" id="IPR011006">
    <property type="entry name" value="CheY-like_superfamily"/>
</dbReference>
<protein>
    <submittedName>
        <fullName evidence="3">Response regulator</fullName>
    </submittedName>
</protein>
<dbReference type="InterPro" id="IPR052893">
    <property type="entry name" value="TCS_response_regulator"/>
</dbReference>
<gene>
    <name evidence="3" type="ORF">Daura_35170</name>
</gene>
<dbReference type="SUPFAM" id="SSF52172">
    <property type="entry name" value="CheY-like"/>
    <property type="match status" value="1"/>
</dbReference>
<evidence type="ECO:0000313" key="4">
    <source>
        <dbReference type="Proteomes" id="UP001058003"/>
    </source>
</evidence>
<reference evidence="3" key="1">
    <citation type="submission" date="2021-04" db="EMBL/GenBank/DDBJ databases">
        <title>Dactylosporangium aurantiacum NRRL B-8018 full assembly.</title>
        <authorList>
            <person name="Hartkoorn R.C."/>
            <person name="Beaudoing E."/>
            <person name="Hot D."/>
        </authorList>
    </citation>
    <scope>NUCLEOTIDE SEQUENCE</scope>
    <source>
        <strain evidence="3">NRRL B-8018</strain>
    </source>
</reference>
<dbReference type="EMBL" id="CP073767">
    <property type="protein sequence ID" value="UWZ51922.1"/>
    <property type="molecule type" value="Genomic_DNA"/>
</dbReference>
<dbReference type="KEGG" id="daur:Daura_35170"/>
<keyword evidence="4" id="KW-1185">Reference proteome</keyword>
<feature type="domain" description="Response regulatory" evidence="2">
    <location>
        <begin position="5"/>
        <end position="129"/>
    </location>
</feature>
<dbReference type="Pfam" id="PF00072">
    <property type="entry name" value="Response_reg"/>
    <property type="match status" value="1"/>
</dbReference>
<dbReference type="PANTHER" id="PTHR44520">
    <property type="entry name" value="RESPONSE REGULATOR RCP1-RELATED"/>
    <property type="match status" value="1"/>
</dbReference>
<evidence type="ECO:0000259" key="2">
    <source>
        <dbReference type="PROSITE" id="PS50110"/>
    </source>
</evidence>